<keyword evidence="1" id="KW-0040">ANK repeat</keyword>
<keyword evidence="2" id="KW-0472">Membrane</keyword>
<dbReference type="AlphaFoldDB" id="A0A9W7BVW4"/>
<evidence type="ECO:0000313" key="3">
    <source>
        <dbReference type="EMBL" id="GMH94687.1"/>
    </source>
</evidence>
<keyword evidence="4" id="KW-1185">Reference proteome</keyword>
<sequence length="526" mass="58677">MKVPADLDRINAELNDVARNTDDTNRARALIAAGADLSSTNGPEWRHTPLHQAAYHGRYEMAKCLIELGSPLDLHSNPCGRGSAGIPLELAHGGGHTRIAEMIEKAMSSKSPTPPAVIPFDVESGQNQTRPGDFTYLERLQRRERAYKYWKASPKMYGKNPAASNVCDNFFLNALAGHQLTGCCVKAKAMELEGISPIKEVNEENKDKVCYNICAPLISIGLGLFCFSAFAAIELYMELGCSAGCVPFKWPNVTNSISNDPRFDETAWPTGTEMCYPVFDPSAEEGSGTWEQSNGTFPLGNAYPKPFPTNWCEGDICENKNDDELYTWGVQMNLIGGVILGADDHHCKEDECYYIQRAVWNSTLCDRSDFEVGKSKWIMTLLYSELLQFSVQFTFNFMIKMCGSKAWLCAACPLCCMLAPSIMFILGAALFNGVFAKYLFVPFFAALLTEWATALVVPPLLTLPIYFTHRAQFKRLFPGAKNIQDFKTKEKLEPGCDIEEFKGGLHFWEKFCGATLFMWEMFTKIS</sequence>
<evidence type="ECO:0000313" key="4">
    <source>
        <dbReference type="Proteomes" id="UP001165085"/>
    </source>
</evidence>
<dbReference type="PROSITE" id="PS50088">
    <property type="entry name" value="ANK_REPEAT"/>
    <property type="match status" value="1"/>
</dbReference>
<dbReference type="Pfam" id="PF13637">
    <property type="entry name" value="Ank_4"/>
    <property type="match status" value="1"/>
</dbReference>
<dbReference type="PROSITE" id="PS50297">
    <property type="entry name" value="ANK_REP_REGION"/>
    <property type="match status" value="1"/>
</dbReference>
<feature type="transmembrane region" description="Helical" evidence="2">
    <location>
        <begin position="209"/>
        <end position="233"/>
    </location>
</feature>
<feature type="transmembrane region" description="Helical" evidence="2">
    <location>
        <begin position="443"/>
        <end position="467"/>
    </location>
</feature>
<reference evidence="4" key="1">
    <citation type="journal article" date="2023" name="Commun. Biol.">
        <title>Genome analysis of Parmales, the sister group of diatoms, reveals the evolutionary specialization of diatoms from phago-mixotrophs to photoautotrophs.</title>
        <authorList>
            <person name="Ban H."/>
            <person name="Sato S."/>
            <person name="Yoshikawa S."/>
            <person name="Yamada K."/>
            <person name="Nakamura Y."/>
            <person name="Ichinomiya M."/>
            <person name="Sato N."/>
            <person name="Blanc-Mathieu R."/>
            <person name="Endo H."/>
            <person name="Kuwata A."/>
            <person name="Ogata H."/>
        </authorList>
    </citation>
    <scope>NUCLEOTIDE SEQUENCE [LARGE SCALE GENOMIC DNA]</scope>
    <source>
        <strain evidence="4">NIES 3701</strain>
    </source>
</reference>
<evidence type="ECO:0000256" key="1">
    <source>
        <dbReference type="PROSITE-ProRule" id="PRU00023"/>
    </source>
</evidence>
<evidence type="ECO:0000256" key="2">
    <source>
        <dbReference type="SAM" id="Phobius"/>
    </source>
</evidence>
<organism evidence="3 4">
    <name type="scientific">Triparma strigata</name>
    <dbReference type="NCBI Taxonomy" id="1606541"/>
    <lineage>
        <taxon>Eukaryota</taxon>
        <taxon>Sar</taxon>
        <taxon>Stramenopiles</taxon>
        <taxon>Ochrophyta</taxon>
        <taxon>Bolidophyceae</taxon>
        <taxon>Parmales</taxon>
        <taxon>Triparmaceae</taxon>
        <taxon>Triparma</taxon>
    </lineage>
</organism>
<accession>A0A9W7BVW4</accession>
<protein>
    <submittedName>
        <fullName evidence="3">Uncharacterized protein</fullName>
    </submittedName>
</protein>
<keyword evidence="2" id="KW-1133">Transmembrane helix</keyword>
<dbReference type="InterPro" id="IPR002110">
    <property type="entry name" value="Ankyrin_rpt"/>
</dbReference>
<keyword evidence="2" id="KW-0812">Transmembrane</keyword>
<feature type="transmembrane region" description="Helical" evidence="2">
    <location>
        <begin position="406"/>
        <end position="431"/>
    </location>
</feature>
<name>A0A9W7BVW4_9STRA</name>
<comment type="caution">
    <text evidence="3">The sequence shown here is derived from an EMBL/GenBank/DDBJ whole genome shotgun (WGS) entry which is preliminary data.</text>
</comment>
<dbReference type="EMBL" id="BRXY01000433">
    <property type="protein sequence ID" value="GMH94687.1"/>
    <property type="molecule type" value="Genomic_DNA"/>
</dbReference>
<dbReference type="Proteomes" id="UP001165085">
    <property type="component" value="Unassembled WGS sequence"/>
</dbReference>
<dbReference type="OrthoDB" id="206619at2759"/>
<dbReference type="Gene3D" id="1.25.40.20">
    <property type="entry name" value="Ankyrin repeat-containing domain"/>
    <property type="match status" value="1"/>
</dbReference>
<dbReference type="SMART" id="SM00248">
    <property type="entry name" value="ANK"/>
    <property type="match status" value="1"/>
</dbReference>
<proteinExistence type="predicted"/>
<gene>
    <name evidence="3" type="ORF">TrST_g5796</name>
</gene>
<feature type="transmembrane region" description="Helical" evidence="2">
    <location>
        <begin position="377"/>
        <end position="399"/>
    </location>
</feature>
<dbReference type="InterPro" id="IPR036770">
    <property type="entry name" value="Ankyrin_rpt-contain_sf"/>
</dbReference>
<feature type="repeat" description="ANK" evidence="1">
    <location>
        <begin position="45"/>
        <end position="77"/>
    </location>
</feature>
<dbReference type="SUPFAM" id="SSF48403">
    <property type="entry name" value="Ankyrin repeat"/>
    <property type="match status" value="1"/>
</dbReference>